<dbReference type="CDD" id="cd23668">
    <property type="entry name" value="GH55_beta13glucanase-like"/>
    <property type="match status" value="1"/>
</dbReference>
<dbReference type="InterPro" id="IPR012334">
    <property type="entry name" value="Pectin_lyas_fold"/>
</dbReference>
<evidence type="ECO:0000313" key="3">
    <source>
        <dbReference type="EMBL" id="TQB76089.1"/>
    </source>
</evidence>
<dbReference type="InterPro" id="IPR011050">
    <property type="entry name" value="Pectin_lyase_fold/virulence"/>
</dbReference>
<dbReference type="FunFam" id="2.160.20.10:FF:000023">
    <property type="entry name" value="Exo-beta-1,3-glucanase Exg0"/>
    <property type="match status" value="1"/>
</dbReference>
<dbReference type="GO" id="GO:0004650">
    <property type="term" value="F:polygalacturonase activity"/>
    <property type="evidence" value="ECO:0007669"/>
    <property type="project" value="InterPro"/>
</dbReference>
<comment type="caution">
    <text evidence="3">The sequence shown here is derived from an EMBL/GenBank/DDBJ whole genome shotgun (WGS) entry which is preliminary data.</text>
</comment>
<gene>
    <name evidence="3" type="ORF">MPDQ_000853</name>
</gene>
<dbReference type="SUPFAM" id="SSF51126">
    <property type="entry name" value="Pectin lyase-like"/>
    <property type="match status" value="2"/>
</dbReference>
<feature type="signal peptide" evidence="1">
    <location>
        <begin position="1"/>
        <end position="18"/>
    </location>
</feature>
<accession>A0A507R619</accession>
<dbReference type="Pfam" id="PF12708">
    <property type="entry name" value="Pect-lyase_RHGA_epim"/>
    <property type="match status" value="2"/>
</dbReference>
<dbReference type="AlphaFoldDB" id="A0A507R619"/>
<feature type="domain" description="Rhamnogalacturonase A/B/Epimerase-like pectate lyase" evidence="2">
    <location>
        <begin position="401"/>
        <end position="466"/>
    </location>
</feature>
<sequence>MWRLFILVSFLLLASIHAEPVKDPEYWLANIPHQGVAAFNPSPSDYKVFRNVKDYGAQGDGVTDDTAAINAAISDGGRFAPSSRQTSTTTPAIVYFPAGTYVISTPIVDFYFTQLIGNPNSLPTIKASPGFKGGYLIDGDQYQSDGLQGWNSTNVFFRQIRNLRLDTTQIPANVGAIGVHWPTGQATSIQNVHIALNSEPETQHQGLFIENGSGGFISDVSVTGGYRGVSVGNQQFTVRNLTVSNSVTCVYQIWDWGWTWQGLHLSQCGTAFSMDSGGPDSQQVGSVNIIDSVIENSPVFVDTARSSSTWSNGSLILENIRLNNVSIAVRNVASAVLPGTAGSTIITTWGQGHRYSPSGPENFQGSLTLPPRPSALLSSGSLNYYSKPKPQYEAYPVSSFLTVRNAGAKGDGSTDDTSAIQSAIDTAAASGKILFFDQGTYKVTSTLYIPPGSRIVGEAYPAILASGAVWSDINRPMPVIEVGKPGEKGSIEWSDMLVSTQGSTPGAVLIEWNLAGDQGSGMWDVHARIGGFAGSNLQVQQCPIEGGVSSTCESAYMAMHVTSQASGVYLENVWLWTADHDLDAPADMHDVNHTRISIYSGRGLLVEGKNIWLYGTSVEHFSLYQYQFVNAQSVVAGFLQTETPYYQPNPPADKSPYLMNVTLHDPDYSRCPPGKCSALALRILETRDIFIYGAGLYSFFNYYDTSCSDFPTEGCQTHIFSVEGNSTSLVLYSLNTVGVEYMVAFGTESLGDSSENLAEYGGTIAAFSVQPRS</sequence>
<protein>
    <recommendedName>
        <fullName evidence="2">Rhamnogalacturonase A/B/Epimerase-like pectate lyase domain-containing protein</fullName>
    </recommendedName>
</protein>
<dbReference type="PANTHER" id="PTHR33928:SF2">
    <property type="entry name" value="PECTATE LYASE SUPERFAMILY PROTEIN DOMAIN-CONTAINING PROTEIN-RELATED"/>
    <property type="match status" value="1"/>
</dbReference>
<dbReference type="InterPro" id="IPR024535">
    <property type="entry name" value="RHGA/B-epi-like_pectate_lyase"/>
</dbReference>
<dbReference type="InterPro" id="IPR039279">
    <property type="entry name" value="QRT3-like"/>
</dbReference>
<dbReference type="Proteomes" id="UP000319663">
    <property type="component" value="Unassembled WGS sequence"/>
</dbReference>
<feature type="chain" id="PRO_5021325242" description="Rhamnogalacturonase A/B/Epimerase-like pectate lyase domain-containing protein" evidence="1">
    <location>
        <begin position="19"/>
        <end position="773"/>
    </location>
</feature>
<feature type="domain" description="Rhamnogalacturonase A/B/Epimerase-like pectate lyase" evidence="2">
    <location>
        <begin position="49"/>
        <end position="271"/>
    </location>
</feature>
<proteinExistence type="predicted"/>
<evidence type="ECO:0000259" key="2">
    <source>
        <dbReference type="Pfam" id="PF12708"/>
    </source>
</evidence>
<keyword evidence="1" id="KW-0732">Signal</keyword>
<dbReference type="EMBL" id="VIFY01000012">
    <property type="protein sequence ID" value="TQB76089.1"/>
    <property type="molecule type" value="Genomic_DNA"/>
</dbReference>
<evidence type="ECO:0000313" key="4">
    <source>
        <dbReference type="Proteomes" id="UP000319663"/>
    </source>
</evidence>
<keyword evidence="4" id="KW-1185">Reference proteome</keyword>
<organism evidence="3 4">
    <name type="scientific">Monascus purpureus</name>
    <name type="common">Red mold</name>
    <name type="synonym">Monascus anka</name>
    <dbReference type="NCBI Taxonomy" id="5098"/>
    <lineage>
        <taxon>Eukaryota</taxon>
        <taxon>Fungi</taxon>
        <taxon>Dikarya</taxon>
        <taxon>Ascomycota</taxon>
        <taxon>Pezizomycotina</taxon>
        <taxon>Eurotiomycetes</taxon>
        <taxon>Eurotiomycetidae</taxon>
        <taxon>Eurotiales</taxon>
        <taxon>Aspergillaceae</taxon>
        <taxon>Monascus</taxon>
    </lineage>
</organism>
<reference evidence="3 4" key="1">
    <citation type="submission" date="2019-06" db="EMBL/GenBank/DDBJ databases">
        <title>Wine fermentation using esterase from Monascus purpureus.</title>
        <authorList>
            <person name="Geng C."/>
            <person name="Zhang Y."/>
        </authorList>
    </citation>
    <scope>NUCLEOTIDE SEQUENCE [LARGE SCALE GENOMIC DNA]</scope>
    <source>
        <strain evidence="3">HQ1</strain>
    </source>
</reference>
<dbReference type="Gene3D" id="2.160.20.10">
    <property type="entry name" value="Single-stranded right-handed beta-helix, Pectin lyase-like"/>
    <property type="match status" value="2"/>
</dbReference>
<evidence type="ECO:0000256" key="1">
    <source>
        <dbReference type="SAM" id="SignalP"/>
    </source>
</evidence>
<dbReference type="OrthoDB" id="1046782at2759"/>
<dbReference type="PANTHER" id="PTHR33928">
    <property type="entry name" value="POLYGALACTURONASE QRT3"/>
    <property type="match status" value="1"/>
</dbReference>
<name>A0A507R619_MONPU</name>
<dbReference type="STRING" id="5098.A0A507R619"/>